<dbReference type="Proteomes" id="UP000460290">
    <property type="component" value="Unassembled WGS sequence"/>
</dbReference>
<organism evidence="1 2">
    <name type="scientific">Pontixanthobacter aestiaquae</name>
    <dbReference type="NCBI Taxonomy" id="1509367"/>
    <lineage>
        <taxon>Bacteria</taxon>
        <taxon>Pseudomonadati</taxon>
        <taxon>Pseudomonadota</taxon>
        <taxon>Alphaproteobacteria</taxon>
        <taxon>Sphingomonadales</taxon>
        <taxon>Erythrobacteraceae</taxon>
        <taxon>Pontixanthobacter</taxon>
    </lineage>
</organism>
<keyword evidence="2" id="KW-1185">Reference proteome</keyword>
<dbReference type="AlphaFoldDB" id="A0A844Z4D9"/>
<comment type="caution">
    <text evidence="1">The sequence shown here is derived from an EMBL/GenBank/DDBJ whole genome shotgun (WGS) entry which is preliminary data.</text>
</comment>
<name>A0A844Z4D9_9SPHN</name>
<protein>
    <submittedName>
        <fullName evidence="1">Uncharacterized protein</fullName>
    </submittedName>
</protein>
<evidence type="ECO:0000313" key="1">
    <source>
        <dbReference type="EMBL" id="MXO82364.1"/>
    </source>
</evidence>
<reference evidence="1 2" key="1">
    <citation type="submission" date="2019-12" db="EMBL/GenBank/DDBJ databases">
        <title>Genomic-based taxomic classification of the family Erythrobacteraceae.</title>
        <authorList>
            <person name="Xu L."/>
        </authorList>
    </citation>
    <scope>NUCLEOTIDE SEQUENCE [LARGE SCALE GENOMIC DNA]</scope>
    <source>
        <strain evidence="1 2">KCTC 42006</strain>
    </source>
</reference>
<accession>A0A844Z4D9</accession>
<evidence type="ECO:0000313" key="2">
    <source>
        <dbReference type="Proteomes" id="UP000460290"/>
    </source>
</evidence>
<dbReference type="EMBL" id="WTYZ01000001">
    <property type="protein sequence ID" value="MXO82364.1"/>
    <property type="molecule type" value="Genomic_DNA"/>
</dbReference>
<dbReference type="RefSeq" id="WP_160612783.1">
    <property type="nucleotide sequence ID" value="NZ_JAUFQM010000001.1"/>
</dbReference>
<proteinExistence type="predicted"/>
<sequence length="198" mass="21801">MALALAEGNAASSRIDIKLSPDAVTAILDAVEKDGVDSAELYFLTELAGSSIIALRIRTADDTDTAYRDMPGLARLWGDDADPVRETIDAAYGKLWGEGVGGYEALLKHHSIGETQAEDLKKFAVSQMLDAEWDKSKVQNAYKPIRDTISGLFGHNNTLGEDEQRAGRFMVHSWFVALDNRHGDAVPDFLYAWMRPKD</sequence>
<gene>
    <name evidence="1" type="ORF">GRI35_03105</name>
</gene>